<gene>
    <name evidence="3" type="ORF">PAC_03348</name>
</gene>
<dbReference type="GO" id="GO:0005634">
    <property type="term" value="C:nucleus"/>
    <property type="evidence" value="ECO:0007669"/>
    <property type="project" value="TreeGrafter"/>
</dbReference>
<dbReference type="AlphaFoldDB" id="A0A1L7WL22"/>
<feature type="region of interest" description="Disordered" evidence="1">
    <location>
        <begin position="1"/>
        <end position="22"/>
    </location>
</feature>
<dbReference type="InterPro" id="IPR050869">
    <property type="entry name" value="H3K4_H4K5_MeTrfase"/>
</dbReference>
<dbReference type="PANTHER" id="PTHR12197:SF251">
    <property type="entry name" value="EG:BACR7C10.4 PROTEIN"/>
    <property type="match status" value="1"/>
</dbReference>
<dbReference type="Gene3D" id="2.170.270.10">
    <property type="entry name" value="SET domain"/>
    <property type="match status" value="1"/>
</dbReference>
<dbReference type="CDD" id="cd20071">
    <property type="entry name" value="SET_SMYD"/>
    <property type="match status" value="1"/>
</dbReference>
<feature type="compositionally biased region" description="Polar residues" evidence="1">
    <location>
        <begin position="1"/>
        <end position="11"/>
    </location>
</feature>
<dbReference type="EMBL" id="FJOG01000003">
    <property type="protein sequence ID" value="CZR53470.1"/>
    <property type="molecule type" value="Genomic_DNA"/>
</dbReference>
<dbReference type="Proteomes" id="UP000184330">
    <property type="component" value="Unassembled WGS sequence"/>
</dbReference>
<dbReference type="InterPro" id="IPR001214">
    <property type="entry name" value="SET_dom"/>
</dbReference>
<proteinExistence type="predicted"/>
<evidence type="ECO:0000313" key="3">
    <source>
        <dbReference type="EMBL" id="CZR53470.1"/>
    </source>
</evidence>
<feature type="compositionally biased region" description="Basic and acidic residues" evidence="1">
    <location>
        <begin position="302"/>
        <end position="312"/>
    </location>
</feature>
<name>A0A1L7WL22_9HELO</name>
<evidence type="ECO:0000313" key="4">
    <source>
        <dbReference type="Proteomes" id="UP000184330"/>
    </source>
</evidence>
<keyword evidence="4" id="KW-1185">Reference proteome</keyword>
<protein>
    <recommendedName>
        <fullName evidence="2">SET domain-containing protein</fullName>
    </recommendedName>
</protein>
<reference evidence="3 4" key="1">
    <citation type="submission" date="2016-03" db="EMBL/GenBank/DDBJ databases">
        <authorList>
            <person name="Ploux O."/>
        </authorList>
    </citation>
    <scope>NUCLEOTIDE SEQUENCE [LARGE SCALE GENOMIC DNA]</scope>
    <source>
        <strain evidence="3 4">UAMH 11012</strain>
    </source>
</reference>
<dbReference type="OrthoDB" id="265717at2759"/>
<feature type="compositionally biased region" description="Basic residues" evidence="1">
    <location>
        <begin position="291"/>
        <end position="301"/>
    </location>
</feature>
<feature type="domain" description="SET" evidence="2">
    <location>
        <begin position="398"/>
        <end position="531"/>
    </location>
</feature>
<sequence>MVASRSPQMSRDIQDGPAPGKGVDHVAPIFTKQIWDSLGPYQPSKSWIFVPPTQLMATSITKTGTKIDTKSMYTFFDKTLEEIEKAKQLVKRAEEKKLRRAEVSEAMKLENMITRRELKNIHTLHEVYKHEKLSIAGRNAKMARLGGQRRKERAYKKRARRTVIRQNTHEIRILATLPVASHSTSGAWKRPGEDMVKRKKKNHDFVIHDHIVDSVALLERLSISEVADQRPLLEKWSERAQALEGRNISSFAEALNVIVTKEDDQPFTAGAGKFWRDRSFSQKGKNYDKNQKKRDAKKRKKQELADDPVKAAQAAKKEAEKAAELRCFTRKIVAKRVFEDGEDSEERSQSHSENLAHRKVLRASAKRSHATLSLFQAVFSAFVGMKNGEWTVATRDNDLIEIRKYDETKRVIPTIFAKKDIKYSQEIFREVAVNYLPDGNDLSIEDHKEKHWFRQESYIAMLKTSNPEKHAQFMALREHCCCIQDGEFCRSGLIQHSCDANAVHAFTEKGCMVVAASRDIKAGEAITLSFMVEGSNYWDRKRDLKKLGITCQCKYCKQRLPHPLGNAMKEAAREIVIRDDPKVQPLSQLTTEEIRGREKLRLWFAEVEPKIVKLREDYIDAMFYMTPEGEEGFPRWGTKQQNEDGSFREKSPKEYFEEGYRQLVTGPGVPVILPDDMVVRSIKCDFVRLDKLAVKHWQNWTGRWRPGWTGWKKPVPKDLKEE</sequence>
<evidence type="ECO:0000256" key="1">
    <source>
        <dbReference type="SAM" id="MobiDB-lite"/>
    </source>
</evidence>
<dbReference type="InterPro" id="IPR046341">
    <property type="entry name" value="SET_dom_sf"/>
</dbReference>
<dbReference type="PANTHER" id="PTHR12197">
    <property type="entry name" value="HISTONE-LYSINE N-METHYLTRANSFERASE SMYD"/>
    <property type="match status" value="1"/>
</dbReference>
<dbReference type="PROSITE" id="PS50280">
    <property type="entry name" value="SET"/>
    <property type="match status" value="1"/>
</dbReference>
<feature type="region of interest" description="Disordered" evidence="1">
    <location>
        <begin position="282"/>
        <end position="312"/>
    </location>
</feature>
<accession>A0A1L7WL22</accession>
<organism evidence="3 4">
    <name type="scientific">Phialocephala subalpina</name>
    <dbReference type="NCBI Taxonomy" id="576137"/>
    <lineage>
        <taxon>Eukaryota</taxon>
        <taxon>Fungi</taxon>
        <taxon>Dikarya</taxon>
        <taxon>Ascomycota</taxon>
        <taxon>Pezizomycotina</taxon>
        <taxon>Leotiomycetes</taxon>
        <taxon>Helotiales</taxon>
        <taxon>Mollisiaceae</taxon>
        <taxon>Phialocephala</taxon>
        <taxon>Phialocephala fortinii species complex</taxon>
    </lineage>
</organism>
<dbReference type="SUPFAM" id="SSF82199">
    <property type="entry name" value="SET domain"/>
    <property type="match status" value="1"/>
</dbReference>
<evidence type="ECO:0000259" key="2">
    <source>
        <dbReference type="PROSITE" id="PS50280"/>
    </source>
</evidence>
<dbReference type="Pfam" id="PF00856">
    <property type="entry name" value="SET"/>
    <property type="match status" value="1"/>
</dbReference>